<gene>
    <name evidence="2" type="ORF">AARAC_002790</name>
</gene>
<dbReference type="AlphaFoldDB" id="A0A2G7FXP5"/>
<feature type="signal peptide" evidence="1">
    <location>
        <begin position="1"/>
        <end position="18"/>
    </location>
</feature>
<feature type="chain" id="PRO_5013929762" evidence="1">
    <location>
        <begin position="19"/>
        <end position="96"/>
    </location>
</feature>
<reference evidence="2 3" key="1">
    <citation type="submission" date="2017-05" db="EMBL/GenBank/DDBJ databases">
        <title>Genome sequence for an aflatoxigenic pathogen of Argentinian peanut, Aspergillus arachidicola.</title>
        <authorList>
            <person name="Moore G."/>
            <person name="Beltz S.B."/>
            <person name="Mack B.M."/>
        </authorList>
    </citation>
    <scope>NUCLEOTIDE SEQUENCE [LARGE SCALE GENOMIC DNA]</scope>
    <source>
        <strain evidence="2 3">CBS 117610</strain>
    </source>
</reference>
<proteinExistence type="predicted"/>
<evidence type="ECO:0000256" key="1">
    <source>
        <dbReference type="SAM" id="SignalP"/>
    </source>
</evidence>
<dbReference type="STRING" id="656916.A0A2G7FXP5"/>
<keyword evidence="1" id="KW-0732">Signal</keyword>
<organism evidence="2 3">
    <name type="scientific">Aspergillus arachidicola</name>
    <dbReference type="NCBI Taxonomy" id="656916"/>
    <lineage>
        <taxon>Eukaryota</taxon>
        <taxon>Fungi</taxon>
        <taxon>Dikarya</taxon>
        <taxon>Ascomycota</taxon>
        <taxon>Pezizomycotina</taxon>
        <taxon>Eurotiomycetes</taxon>
        <taxon>Eurotiomycetidae</taxon>
        <taxon>Eurotiales</taxon>
        <taxon>Aspergillaceae</taxon>
        <taxon>Aspergillus</taxon>
        <taxon>Aspergillus subgen. Circumdati</taxon>
    </lineage>
</organism>
<name>A0A2G7FXP5_9EURO</name>
<sequence length="96" mass="10440">MKLLLPTTLAVLASTAIAKNCNKGFDYCALTLLNNGSNYHKQILQAMDDHGKNRANWNYDNFLYHCDGGSNGDIRITKDCPNGCVDGGAGNNDQCK</sequence>
<protein>
    <submittedName>
        <fullName evidence="2">Uncharacterized protein</fullName>
    </submittedName>
</protein>
<evidence type="ECO:0000313" key="2">
    <source>
        <dbReference type="EMBL" id="PIG85344.1"/>
    </source>
</evidence>
<evidence type="ECO:0000313" key="3">
    <source>
        <dbReference type="Proteomes" id="UP000231358"/>
    </source>
</evidence>
<comment type="caution">
    <text evidence="2">The sequence shown here is derived from an EMBL/GenBank/DDBJ whole genome shotgun (WGS) entry which is preliminary data.</text>
</comment>
<accession>A0A2G7FXP5</accession>
<keyword evidence="3" id="KW-1185">Reference proteome</keyword>
<dbReference type="Proteomes" id="UP000231358">
    <property type="component" value="Unassembled WGS sequence"/>
</dbReference>
<dbReference type="EMBL" id="NEXV01000328">
    <property type="protein sequence ID" value="PIG85344.1"/>
    <property type="molecule type" value="Genomic_DNA"/>
</dbReference>